<name>A0A221SYK8_9DEIO</name>
<dbReference type="Proteomes" id="UP000259030">
    <property type="component" value="Chromosome"/>
</dbReference>
<evidence type="ECO:0000256" key="5">
    <source>
        <dbReference type="SAM" id="Phobius"/>
    </source>
</evidence>
<evidence type="ECO:0000313" key="6">
    <source>
        <dbReference type="EMBL" id="ASN81737.1"/>
    </source>
</evidence>
<keyword evidence="5" id="KW-0812">Transmembrane</keyword>
<dbReference type="STRING" id="317577.GCA_000419625_01367"/>
<keyword evidence="5" id="KW-0472">Membrane</keyword>
<comment type="subcellular location">
    <subcellularLocation>
        <location evidence="1">Cell outer membrane</location>
        <topology evidence="1">Single-pass membrane protein</topology>
    </subcellularLocation>
    <subcellularLocation>
        <location evidence="2">Periplasm</location>
    </subcellularLocation>
</comment>
<organism evidence="6 7">
    <name type="scientific">Deinococcus ficus</name>
    <dbReference type="NCBI Taxonomy" id="317577"/>
    <lineage>
        <taxon>Bacteria</taxon>
        <taxon>Thermotogati</taxon>
        <taxon>Deinococcota</taxon>
        <taxon>Deinococci</taxon>
        <taxon>Deinococcales</taxon>
        <taxon>Deinococcaceae</taxon>
        <taxon>Deinococcus</taxon>
    </lineage>
</organism>
<keyword evidence="5" id="KW-1133">Transmembrane helix</keyword>
<dbReference type="Pfam" id="PF07963">
    <property type="entry name" value="N_methyl"/>
    <property type="match status" value="1"/>
</dbReference>
<dbReference type="NCBIfam" id="TIGR02532">
    <property type="entry name" value="IV_pilin_GFxxxE"/>
    <property type="match status" value="1"/>
</dbReference>
<dbReference type="GO" id="GO:0042597">
    <property type="term" value="C:periplasmic space"/>
    <property type="evidence" value="ECO:0007669"/>
    <property type="project" value="UniProtKB-SubCell"/>
</dbReference>
<keyword evidence="3" id="KW-0574">Periplasm</keyword>
<keyword evidence="4" id="KW-0998">Cell outer membrane</keyword>
<feature type="transmembrane region" description="Helical" evidence="5">
    <location>
        <begin position="12"/>
        <end position="35"/>
    </location>
</feature>
<dbReference type="InterPro" id="IPR045584">
    <property type="entry name" value="Pilin-like"/>
</dbReference>
<dbReference type="SUPFAM" id="SSF54523">
    <property type="entry name" value="Pili subunits"/>
    <property type="match status" value="1"/>
</dbReference>
<gene>
    <name evidence="6" type="ORF">DFI_12715</name>
</gene>
<evidence type="ECO:0000256" key="1">
    <source>
        <dbReference type="ARBA" id="ARBA00004203"/>
    </source>
</evidence>
<protein>
    <submittedName>
        <fullName evidence="6">Prepilin-type cleavage/methylation domain-containing protein</fullName>
    </submittedName>
</protein>
<dbReference type="GO" id="GO:0009279">
    <property type="term" value="C:cell outer membrane"/>
    <property type="evidence" value="ECO:0007669"/>
    <property type="project" value="UniProtKB-SubCell"/>
</dbReference>
<sequence>MTRAATSPAQGFTLIELLVVMAILGVIGTLIISFFTTTSQSVTEQTRVASQTGQIQRALGLIADDIRRADKLVVTGAATPLALGGIAVTPPAQTGASRLDLYVLRPASGSPCASTSGYEYRSYFSVARSTLTAASMNAWVRLPEDANNAARNVLLQYVGCADTLTGTPSYGSLRPVVDHVGTLTFTQTASNVSVALQGQRQIGARTFTTPLASGTYYSRRY</sequence>
<evidence type="ECO:0000313" key="7">
    <source>
        <dbReference type="Proteomes" id="UP000259030"/>
    </source>
</evidence>
<evidence type="ECO:0000256" key="3">
    <source>
        <dbReference type="ARBA" id="ARBA00022764"/>
    </source>
</evidence>
<dbReference type="PROSITE" id="PS00409">
    <property type="entry name" value="PROKAR_NTER_METHYL"/>
    <property type="match status" value="1"/>
</dbReference>
<dbReference type="InterPro" id="IPR012902">
    <property type="entry name" value="N_methyl_site"/>
</dbReference>
<accession>A0A221SYK8</accession>
<dbReference type="AlphaFoldDB" id="A0A221SYK8"/>
<reference evidence="6 7" key="1">
    <citation type="submission" date="2017-05" db="EMBL/GenBank/DDBJ databases">
        <title>The complete genome sequence of Deinococcus ficus isolated from the rhizosphere of the Ficus religiosa L. in Taiwan.</title>
        <authorList>
            <person name="Wu K.-M."/>
            <person name="Liao T.-L."/>
            <person name="Liu Y.-M."/>
            <person name="Young C.-C."/>
            <person name="Tsai S.-F."/>
        </authorList>
    </citation>
    <scope>NUCLEOTIDE SEQUENCE [LARGE SCALE GENOMIC DNA]</scope>
    <source>
        <strain evidence="6 7">CC-FR2-10</strain>
    </source>
</reference>
<evidence type="ECO:0000256" key="2">
    <source>
        <dbReference type="ARBA" id="ARBA00004418"/>
    </source>
</evidence>
<dbReference type="RefSeq" id="WP_027463831.1">
    <property type="nucleotide sequence ID" value="NZ_CP021081.1"/>
</dbReference>
<dbReference type="KEGG" id="dfc:DFI_12715"/>
<evidence type="ECO:0000256" key="4">
    <source>
        <dbReference type="ARBA" id="ARBA00023237"/>
    </source>
</evidence>
<dbReference type="Gene3D" id="3.30.700.10">
    <property type="entry name" value="Glycoprotein, Type 4 Pilin"/>
    <property type="match status" value="1"/>
</dbReference>
<dbReference type="EMBL" id="CP021081">
    <property type="protein sequence ID" value="ASN81737.1"/>
    <property type="molecule type" value="Genomic_DNA"/>
</dbReference>
<keyword evidence="7" id="KW-1185">Reference proteome</keyword>
<proteinExistence type="predicted"/>